<accession>A0A0E9SUA7</accession>
<dbReference type="AlphaFoldDB" id="A0A0E9SUA7"/>
<name>A0A0E9SUA7_ANGAN</name>
<evidence type="ECO:0000313" key="1">
    <source>
        <dbReference type="EMBL" id="JAH44876.1"/>
    </source>
</evidence>
<reference evidence="1" key="2">
    <citation type="journal article" date="2015" name="Fish Shellfish Immunol.">
        <title>Early steps in the European eel (Anguilla anguilla)-Vibrio vulnificus interaction in the gills: Role of the RtxA13 toxin.</title>
        <authorList>
            <person name="Callol A."/>
            <person name="Pajuelo D."/>
            <person name="Ebbesson L."/>
            <person name="Teles M."/>
            <person name="MacKenzie S."/>
            <person name="Amaro C."/>
        </authorList>
    </citation>
    <scope>NUCLEOTIDE SEQUENCE</scope>
</reference>
<dbReference type="EMBL" id="GBXM01063701">
    <property type="protein sequence ID" value="JAH44876.1"/>
    <property type="molecule type" value="Transcribed_RNA"/>
</dbReference>
<reference evidence="1" key="1">
    <citation type="submission" date="2014-11" db="EMBL/GenBank/DDBJ databases">
        <authorList>
            <person name="Amaro Gonzalez C."/>
        </authorList>
    </citation>
    <scope>NUCLEOTIDE SEQUENCE</scope>
</reference>
<organism evidence="1">
    <name type="scientific">Anguilla anguilla</name>
    <name type="common">European freshwater eel</name>
    <name type="synonym">Muraena anguilla</name>
    <dbReference type="NCBI Taxonomy" id="7936"/>
    <lineage>
        <taxon>Eukaryota</taxon>
        <taxon>Metazoa</taxon>
        <taxon>Chordata</taxon>
        <taxon>Craniata</taxon>
        <taxon>Vertebrata</taxon>
        <taxon>Euteleostomi</taxon>
        <taxon>Actinopterygii</taxon>
        <taxon>Neopterygii</taxon>
        <taxon>Teleostei</taxon>
        <taxon>Anguilliformes</taxon>
        <taxon>Anguillidae</taxon>
        <taxon>Anguilla</taxon>
    </lineage>
</organism>
<proteinExistence type="predicted"/>
<sequence>MCSRSHVIGGVIENRTRLFSI</sequence>
<protein>
    <submittedName>
        <fullName evidence="1">Uncharacterized protein</fullName>
    </submittedName>
</protein>